<comment type="caution">
    <text evidence="1">The sequence shown here is derived from an EMBL/GenBank/DDBJ whole genome shotgun (WGS) entry which is preliminary data.</text>
</comment>
<evidence type="ECO:0000313" key="2">
    <source>
        <dbReference type="Proteomes" id="UP000186817"/>
    </source>
</evidence>
<dbReference type="InterPro" id="IPR039555">
    <property type="entry name" value="TraF/TrbB"/>
</dbReference>
<keyword evidence="2" id="KW-1185">Reference proteome</keyword>
<dbReference type="Proteomes" id="UP000186817">
    <property type="component" value="Unassembled WGS sequence"/>
</dbReference>
<dbReference type="Pfam" id="PF13728">
    <property type="entry name" value="TraF"/>
    <property type="match status" value="1"/>
</dbReference>
<sequence>MRYVTSDNSYTTTFPIAVRNILLEIVPVDEEDYSRGSDLRDDLGVVINEETYIDINHRFADLEGEVRTLLAMNRIGVGTESFNDPDCPSLSVNQALLINLAMDLNGVIHTSLYRDLFKKNSFCAQMLVSIVEMADKQMPVPEPSVAVTPEEGPEAFTVAWYRENVQKLRDRAIDEPTQENVRAYYLAQRIMLDKASRFTDMARLVTSTDPLIDESSRRSTSTFGAMDQSAEAEKNSRLVIKDIATRAGVFFFFRGEDCSICVKQAAIMNTFTYMTGMKVIPISIDGKPMPGNIMENWRADTGQAAKLQITNTPALALAIPPEATRILSFGPLSADQLISRTIMIAHDSGLITNEQYKSTLPYNDNGYIDSSILKDMPEEYLENSDDFIKYIQKKSGYAASTKAK</sequence>
<reference evidence="1 2" key="1">
    <citation type="submission" date="2016-02" db="EMBL/GenBank/DDBJ databases">
        <title>Genome analysis of coral dinoflagellate symbionts highlights evolutionary adaptations to a symbiotic lifestyle.</title>
        <authorList>
            <person name="Aranda M."/>
            <person name="Li Y."/>
            <person name="Liew Y.J."/>
            <person name="Baumgarten S."/>
            <person name="Simakov O."/>
            <person name="Wilson M."/>
            <person name="Piel J."/>
            <person name="Ashoor H."/>
            <person name="Bougouffa S."/>
            <person name="Bajic V.B."/>
            <person name="Ryu T."/>
            <person name="Ravasi T."/>
            <person name="Bayer T."/>
            <person name="Micklem G."/>
            <person name="Kim H."/>
            <person name="Bhak J."/>
            <person name="Lajeunesse T.C."/>
            <person name="Voolstra C.R."/>
        </authorList>
    </citation>
    <scope>NUCLEOTIDE SEQUENCE [LARGE SCALE GENOMIC DNA]</scope>
    <source>
        <strain evidence="1 2">CCMP2467</strain>
    </source>
</reference>
<dbReference type="AlphaFoldDB" id="A0A1Q9BVN6"/>
<dbReference type="EMBL" id="LSRX01003284">
    <property type="protein sequence ID" value="OLP74739.1"/>
    <property type="molecule type" value="Genomic_DNA"/>
</dbReference>
<name>A0A1Q9BVN6_SYMMI</name>
<proteinExistence type="predicted"/>
<evidence type="ECO:0000313" key="1">
    <source>
        <dbReference type="EMBL" id="OLP74739.1"/>
    </source>
</evidence>
<protein>
    <submittedName>
        <fullName evidence="1">Protein TraF</fullName>
    </submittedName>
</protein>
<dbReference type="OrthoDB" id="10669821at2759"/>
<dbReference type="NCBIfam" id="TIGR02740">
    <property type="entry name" value="TraF-like"/>
    <property type="match status" value="1"/>
</dbReference>
<dbReference type="InterPro" id="IPR014111">
    <property type="entry name" value="T4SS_TraF-like"/>
</dbReference>
<gene>
    <name evidence="1" type="primary">traF</name>
    <name evidence="1" type="ORF">AK812_SmicGene45642</name>
</gene>
<accession>A0A1Q9BVN6</accession>
<organism evidence="1 2">
    <name type="scientific">Symbiodinium microadriaticum</name>
    <name type="common">Dinoflagellate</name>
    <name type="synonym">Zooxanthella microadriatica</name>
    <dbReference type="NCBI Taxonomy" id="2951"/>
    <lineage>
        <taxon>Eukaryota</taxon>
        <taxon>Sar</taxon>
        <taxon>Alveolata</taxon>
        <taxon>Dinophyceae</taxon>
        <taxon>Suessiales</taxon>
        <taxon>Symbiodiniaceae</taxon>
        <taxon>Symbiodinium</taxon>
    </lineage>
</organism>